<reference evidence="9 10" key="1">
    <citation type="submission" date="2019-06" db="EMBL/GenBank/DDBJ databases">
        <title>Sequencing the genomes of 1000 actinobacteria strains.</title>
        <authorList>
            <person name="Klenk H.-P."/>
        </authorList>
    </citation>
    <scope>NUCLEOTIDE SEQUENCE [LARGE SCALE GENOMIC DNA]</scope>
    <source>
        <strain evidence="9 10">DSM 8251</strain>
    </source>
</reference>
<evidence type="ECO:0000256" key="3">
    <source>
        <dbReference type="ARBA" id="ARBA00022618"/>
    </source>
</evidence>
<evidence type="ECO:0000313" key="10">
    <source>
        <dbReference type="Proteomes" id="UP000316196"/>
    </source>
</evidence>
<keyword evidence="4" id="KW-0812">Transmembrane</keyword>
<dbReference type="EMBL" id="VFOR01000002">
    <property type="protein sequence ID" value="TQL57699.1"/>
    <property type="molecule type" value="Genomic_DNA"/>
</dbReference>
<dbReference type="Pfam" id="PF08478">
    <property type="entry name" value="POTRA_1"/>
    <property type="match status" value="1"/>
</dbReference>
<organism evidence="9 10">
    <name type="scientific">Propioniferax innocua</name>
    <dbReference type="NCBI Taxonomy" id="1753"/>
    <lineage>
        <taxon>Bacteria</taxon>
        <taxon>Bacillati</taxon>
        <taxon>Actinomycetota</taxon>
        <taxon>Actinomycetes</taxon>
        <taxon>Propionibacteriales</taxon>
        <taxon>Propionibacteriaceae</taxon>
        <taxon>Propioniferax</taxon>
    </lineage>
</organism>
<keyword evidence="5" id="KW-1133">Transmembrane helix</keyword>
<dbReference type="InterPro" id="IPR013685">
    <property type="entry name" value="POTRA_FtsQ_type"/>
</dbReference>
<sequence length="207" mass="21929">MIGVGFVVLLLLIGVMGFSPLFALREVRVEGAGILAVEQVVDVADAPMGRPLAQVSEREIAERVAALPPVAEAHVSRGLPDVVTIQVVEREPAFVLDTHPAPTLVDAEGFTFAEARETAGLVTATAPADPETLRGIAAVLRETGDLRVDRVEAHSPDSITLFLPEDRRVVVGSGEDVALKMKVARALLGATEARFIDVTAPENPSTR</sequence>
<comment type="caution">
    <text evidence="9">The sequence shown here is derived from an EMBL/GenBank/DDBJ whole genome shotgun (WGS) entry which is preliminary data.</text>
</comment>
<evidence type="ECO:0000313" key="9">
    <source>
        <dbReference type="EMBL" id="TQL57699.1"/>
    </source>
</evidence>
<keyword evidence="7" id="KW-0131">Cell cycle</keyword>
<evidence type="ECO:0000256" key="4">
    <source>
        <dbReference type="ARBA" id="ARBA00022692"/>
    </source>
</evidence>
<evidence type="ECO:0000259" key="8">
    <source>
        <dbReference type="PROSITE" id="PS51779"/>
    </source>
</evidence>
<comment type="subcellular location">
    <subcellularLocation>
        <location evidence="1">Membrane</location>
    </subcellularLocation>
</comment>
<dbReference type="GO" id="GO:0051301">
    <property type="term" value="P:cell division"/>
    <property type="evidence" value="ECO:0007669"/>
    <property type="project" value="UniProtKB-KW"/>
</dbReference>
<dbReference type="Gene3D" id="3.10.20.310">
    <property type="entry name" value="membrane protein fhac"/>
    <property type="match status" value="1"/>
</dbReference>
<gene>
    <name evidence="9" type="ORF">FB460_1539</name>
</gene>
<dbReference type="InterPro" id="IPR050487">
    <property type="entry name" value="FtsQ_DivIB"/>
</dbReference>
<proteinExistence type="predicted"/>
<dbReference type="InterPro" id="IPR034746">
    <property type="entry name" value="POTRA"/>
</dbReference>
<accession>A0A542ZBL5</accession>
<dbReference type="PANTHER" id="PTHR37820">
    <property type="entry name" value="CELL DIVISION PROTEIN DIVIB"/>
    <property type="match status" value="1"/>
</dbReference>
<keyword evidence="10" id="KW-1185">Reference proteome</keyword>
<dbReference type="AlphaFoldDB" id="A0A542ZBL5"/>
<evidence type="ECO:0000256" key="5">
    <source>
        <dbReference type="ARBA" id="ARBA00022989"/>
    </source>
</evidence>
<protein>
    <submittedName>
        <fullName evidence="9">Cell division protein FtsQ</fullName>
    </submittedName>
</protein>
<name>A0A542ZBL5_9ACTN</name>
<evidence type="ECO:0000256" key="7">
    <source>
        <dbReference type="ARBA" id="ARBA00023306"/>
    </source>
</evidence>
<dbReference type="GO" id="GO:0005886">
    <property type="term" value="C:plasma membrane"/>
    <property type="evidence" value="ECO:0007669"/>
    <property type="project" value="TreeGrafter"/>
</dbReference>
<keyword evidence="3 9" id="KW-0132">Cell division</keyword>
<evidence type="ECO:0000256" key="6">
    <source>
        <dbReference type="ARBA" id="ARBA00023136"/>
    </source>
</evidence>
<feature type="domain" description="POTRA" evidence="8">
    <location>
        <begin position="22"/>
        <end position="90"/>
    </location>
</feature>
<keyword evidence="2" id="KW-1003">Cell membrane</keyword>
<dbReference type="Proteomes" id="UP000316196">
    <property type="component" value="Unassembled WGS sequence"/>
</dbReference>
<evidence type="ECO:0000256" key="2">
    <source>
        <dbReference type="ARBA" id="ARBA00022475"/>
    </source>
</evidence>
<keyword evidence="6" id="KW-0472">Membrane</keyword>
<dbReference type="PROSITE" id="PS51779">
    <property type="entry name" value="POTRA"/>
    <property type="match status" value="1"/>
</dbReference>
<dbReference type="PANTHER" id="PTHR37820:SF1">
    <property type="entry name" value="CELL DIVISION PROTEIN FTSQ"/>
    <property type="match status" value="1"/>
</dbReference>
<evidence type="ECO:0000256" key="1">
    <source>
        <dbReference type="ARBA" id="ARBA00004370"/>
    </source>
</evidence>